<dbReference type="PANTHER" id="PTHR23389:SF9">
    <property type="entry name" value="DNA LIGASE"/>
    <property type="match status" value="1"/>
</dbReference>
<dbReference type="InterPro" id="IPR018239">
    <property type="entry name" value="DNA_ligase_AS"/>
</dbReference>
<dbReference type="NCBIfam" id="TIGR00575">
    <property type="entry name" value="dnlj"/>
    <property type="match status" value="1"/>
</dbReference>
<dbReference type="InterPro" id="IPR001679">
    <property type="entry name" value="DNA_ligase"/>
</dbReference>
<dbReference type="Pfam" id="PF12826">
    <property type="entry name" value="HHH_2"/>
    <property type="match status" value="1"/>
</dbReference>
<dbReference type="Gene3D" id="3.30.470.30">
    <property type="entry name" value="DNA ligase/mRNA capping enzyme"/>
    <property type="match status" value="1"/>
</dbReference>
<keyword evidence="4 14" id="KW-0436">Ligase</keyword>
<evidence type="ECO:0000256" key="1">
    <source>
        <dbReference type="ARBA" id="ARBA00001946"/>
    </source>
</evidence>
<evidence type="ECO:0000259" key="13">
    <source>
        <dbReference type="PROSITE" id="PS50172"/>
    </source>
</evidence>
<dbReference type="GO" id="GO:0003677">
    <property type="term" value="F:DNA binding"/>
    <property type="evidence" value="ECO:0007669"/>
    <property type="project" value="InterPro"/>
</dbReference>
<dbReference type="PROSITE" id="PS01056">
    <property type="entry name" value="DNA_LIGASE_N2"/>
    <property type="match status" value="1"/>
</dbReference>
<dbReference type="EMBL" id="UOGE01000091">
    <property type="protein sequence ID" value="VAX23943.1"/>
    <property type="molecule type" value="Genomic_DNA"/>
</dbReference>
<dbReference type="EC" id="6.5.1.2" evidence="3"/>
<dbReference type="GO" id="GO:0003911">
    <property type="term" value="F:DNA ligase (NAD+) activity"/>
    <property type="evidence" value="ECO:0007669"/>
    <property type="project" value="UniProtKB-EC"/>
</dbReference>
<dbReference type="Gene3D" id="2.40.50.140">
    <property type="entry name" value="Nucleic acid-binding proteins"/>
    <property type="match status" value="1"/>
</dbReference>
<dbReference type="InterPro" id="IPR001357">
    <property type="entry name" value="BRCT_dom"/>
</dbReference>
<evidence type="ECO:0000256" key="6">
    <source>
        <dbReference type="ARBA" id="ARBA00022723"/>
    </source>
</evidence>
<dbReference type="PANTHER" id="PTHR23389">
    <property type="entry name" value="CHROMOSOME TRANSMISSION FIDELITY FACTOR 18"/>
    <property type="match status" value="1"/>
</dbReference>
<evidence type="ECO:0000256" key="4">
    <source>
        <dbReference type="ARBA" id="ARBA00022598"/>
    </source>
</evidence>
<dbReference type="SMART" id="SM00532">
    <property type="entry name" value="LIGANc"/>
    <property type="match status" value="1"/>
</dbReference>
<keyword evidence="11" id="KW-0234">DNA repair</keyword>
<dbReference type="InterPro" id="IPR012340">
    <property type="entry name" value="NA-bd_OB-fold"/>
</dbReference>
<keyword evidence="8" id="KW-0862">Zinc</keyword>
<dbReference type="InterPro" id="IPR004150">
    <property type="entry name" value="NAD_DNA_ligase_OB"/>
</dbReference>
<dbReference type="InterPro" id="IPR013839">
    <property type="entry name" value="DNAligase_adenylation"/>
</dbReference>
<dbReference type="Pfam" id="PF22745">
    <property type="entry name" value="Nlig-Ia"/>
    <property type="match status" value="1"/>
</dbReference>
<dbReference type="GO" id="GO:0046872">
    <property type="term" value="F:metal ion binding"/>
    <property type="evidence" value="ECO:0007669"/>
    <property type="project" value="UniProtKB-KW"/>
</dbReference>
<reference evidence="14" key="1">
    <citation type="submission" date="2018-06" db="EMBL/GenBank/DDBJ databases">
        <authorList>
            <person name="Zhirakovskaya E."/>
        </authorList>
    </citation>
    <scope>NUCLEOTIDE SEQUENCE</scope>
</reference>
<dbReference type="FunFam" id="3.30.470.30:FF:000001">
    <property type="entry name" value="DNA ligase"/>
    <property type="match status" value="1"/>
</dbReference>
<dbReference type="PIRSF" id="PIRSF001604">
    <property type="entry name" value="LigA"/>
    <property type="match status" value="1"/>
</dbReference>
<proteinExistence type="inferred from homology"/>
<keyword evidence="7" id="KW-0227">DNA damage</keyword>
<keyword evidence="5" id="KW-0235">DNA replication</keyword>
<keyword evidence="6" id="KW-0479">Metal-binding</keyword>
<dbReference type="SUPFAM" id="SSF52113">
    <property type="entry name" value="BRCT domain"/>
    <property type="match status" value="1"/>
</dbReference>
<dbReference type="FunFam" id="2.40.50.140:FF:000012">
    <property type="entry name" value="DNA ligase"/>
    <property type="match status" value="1"/>
</dbReference>
<dbReference type="FunFam" id="1.10.150.20:FF:000006">
    <property type="entry name" value="DNA ligase"/>
    <property type="match status" value="1"/>
</dbReference>
<dbReference type="SMART" id="SM00278">
    <property type="entry name" value="HhH1"/>
    <property type="match status" value="3"/>
</dbReference>
<comment type="function">
    <text evidence="2">DNA ligase that catalyzes the formation of phosphodiester linkages between 5'-phosphoryl and 3'-hydroxyl groups in double-stranded DNA using NAD as a coenzyme and as the energy source for the reaction. It is essential for DNA replication and repair of damaged DNA.</text>
</comment>
<evidence type="ECO:0000256" key="5">
    <source>
        <dbReference type="ARBA" id="ARBA00022705"/>
    </source>
</evidence>
<dbReference type="InterPro" id="IPR013840">
    <property type="entry name" value="DNAligase_N"/>
</dbReference>
<dbReference type="FunFam" id="1.10.287.610:FF:000002">
    <property type="entry name" value="DNA ligase"/>
    <property type="match status" value="1"/>
</dbReference>
<dbReference type="Gene3D" id="6.20.10.30">
    <property type="match status" value="1"/>
</dbReference>
<dbReference type="CDD" id="cd17748">
    <property type="entry name" value="BRCT_DNA_ligase_like"/>
    <property type="match status" value="1"/>
</dbReference>
<dbReference type="Pfam" id="PF01653">
    <property type="entry name" value="DNA_ligase_aden"/>
    <property type="match status" value="1"/>
</dbReference>
<evidence type="ECO:0000313" key="14">
    <source>
        <dbReference type="EMBL" id="VAX23943.1"/>
    </source>
</evidence>
<dbReference type="FunFam" id="1.10.150.20:FF:000007">
    <property type="entry name" value="DNA ligase"/>
    <property type="match status" value="1"/>
</dbReference>
<dbReference type="InterPro" id="IPR010994">
    <property type="entry name" value="RuvA_2-like"/>
</dbReference>
<dbReference type="InterPro" id="IPR003583">
    <property type="entry name" value="Hlx-hairpin-Hlx_DNA-bd_motif"/>
</dbReference>
<dbReference type="Gene3D" id="1.10.150.20">
    <property type="entry name" value="5' to 3' exonuclease, C-terminal subdomain"/>
    <property type="match status" value="2"/>
</dbReference>
<comment type="cofactor">
    <cofactor evidence="1">
        <name>Mg(2+)</name>
        <dbReference type="ChEBI" id="CHEBI:18420"/>
    </cofactor>
</comment>
<name>A0A3B1CGQ8_9ZZZZ</name>
<evidence type="ECO:0000256" key="12">
    <source>
        <dbReference type="ARBA" id="ARBA00034005"/>
    </source>
</evidence>
<protein>
    <recommendedName>
        <fullName evidence="3">DNA ligase (NAD(+))</fullName>
        <ecNumber evidence="3">6.5.1.2</ecNumber>
    </recommendedName>
</protein>
<dbReference type="Pfam" id="PF03120">
    <property type="entry name" value="OB_DNA_ligase"/>
    <property type="match status" value="1"/>
</dbReference>
<sequence length="674" mass="75065">MPENIKSKLNFLKAELLRHERLYYDEDNPEISDAEFDRLMRDLINLEKKYPELVTADSPTRRVGGAPVSSLKGVTHNPFAPMLSLDNTYSFDDLVEFDKRVRKRLGDEPFEYSVERKIDGLGVSLIYQEGVFIKGATRGDGVKGEDVTINLKTIKSIPLKVDAPRGMERFELRGEVYMSRDSFEQVNAERELAGEPLYANPRNLAAGSLRQLDAKITASRNLDIFIYTLIVTDKDKKPVAIEMARSHHASMNLLARMGFKSPDTKLAKNIDEVKKFIDQFERERESLNYDIDGVVIKVDSHRLQQELGATSKFPRWAIAYKYPAMQATTKIIDILAQVGRTGALTPVAILEPVTISGSTVSRATLHNEDEIKRKDVRIGDTALIEKGGDVIPKVVKIIENKRSGKEITFRMPDTCPSCGSPAIRPEGEAVARCASSSCPAQLKEKLRHFTSRTAMDIDHVGPALIDQALEKNLIKDAADLYYITRDNLLKLDRMAEKSAENVIAAIDASKQRPLGRLLFAIGIRFVGARGAAILAQNFSDIDELMKTDKEKLEQIHEIGPRMAESLVQFFQQESNIMLIEKLKKAGVNVQGEGGASGKRKLAGKKFALTGTLETMTRSEAKEKIESQGGRVTSTVTKKTDYLVEGADPGSKSDKARELKVAILDEKKFAEMMGE</sequence>
<dbReference type="GO" id="GO:0006260">
    <property type="term" value="P:DNA replication"/>
    <property type="evidence" value="ECO:0007669"/>
    <property type="project" value="UniProtKB-KW"/>
</dbReference>
<keyword evidence="9" id="KW-0460">Magnesium</keyword>
<dbReference type="Gene3D" id="3.40.50.10190">
    <property type="entry name" value="BRCT domain"/>
    <property type="match status" value="1"/>
</dbReference>
<organism evidence="14">
    <name type="scientific">hydrothermal vent metagenome</name>
    <dbReference type="NCBI Taxonomy" id="652676"/>
    <lineage>
        <taxon>unclassified sequences</taxon>
        <taxon>metagenomes</taxon>
        <taxon>ecological metagenomes</taxon>
    </lineage>
</organism>
<dbReference type="PROSITE" id="PS50172">
    <property type="entry name" value="BRCT"/>
    <property type="match status" value="1"/>
</dbReference>
<dbReference type="SUPFAM" id="SSF56091">
    <property type="entry name" value="DNA ligase/mRNA capping enzyme, catalytic domain"/>
    <property type="match status" value="1"/>
</dbReference>
<comment type="catalytic activity">
    <reaction evidence="12">
        <text>NAD(+) + (deoxyribonucleotide)n-3'-hydroxyl + 5'-phospho-(deoxyribonucleotide)m = (deoxyribonucleotide)n+m + AMP + beta-nicotinamide D-nucleotide.</text>
        <dbReference type="EC" id="6.5.1.2"/>
    </reaction>
</comment>
<evidence type="ECO:0000256" key="7">
    <source>
        <dbReference type="ARBA" id="ARBA00022763"/>
    </source>
</evidence>
<evidence type="ECO:0000256" key="3">
    <source>
        <dbReference type="ARBA" id="ARBA00012722"/>
    </source>
</evidence>
<evidence type="ECO:0000256" key="11">
    <source>
        <dbReference type="ARBA" id="ARBA00023204"/>
    </source>
</evidence>
<dbReference type="SMART" id="SM00292">
    <property type="entry name" value="BRCT"/>
    <property type="match status" value="1"/>
</dbReference>
<dbReference type="AlphaFoldDB" id="A0A3B1CGQ8"/>
<dbReference type="InterPro" id="IPR004149">
    <property type="entry name" value="Znf_DNAligase_C4"/>
</dbReference>
<dbReference type="Pfam" id="PF00533">
    <property type="entry name" value="BRCT"/>
    <property type="match status" value="1"/>
</dbReference>
<evidence type="ECO:0000256" key="8">
    <source>
        <dbReference type="ARBA" id="ARBA00022833"/>
    </source>
</evidence>
<dbReference type="GO" id="GO:0005634">
    <property type="term" value="C:nucleus"/>
    <property type="evidence" value="ECO:0007669"/>
    <property type="project" value="TreeGrafter"/>
</dbReference>
<dbReference type="PROSITE" id="PS01055">
    <property type="entry name" value="DNA_LIGASE_N1"/>
    <property type="match status" value="1"/>
</dbReference>
<dbReference type="Gene3D" id="1.10.287.610">
    <property type="entry name" value="Helix hairpin bin"/>
    <property type="match status" value="1"/>
</dbReference>
<dbReference type="InterPro" id="IPR036420">
    <property type="entry name" value="BRCT_dom_sf"/>
</dbReference>
<dbReference type="CDD" id="cd00114">
    <property type="entry name" value="LIGANc"/>
    <property type="match status" value="1"/>
</dbReference>
<evidence type="ECO:0000256" key="9">
    <source>
        <dbReference type="ARBA" id="ARBA00022842"/>
    </source>
</evidence>
<gene>
    <name evidence="14" type="ORF">MNBD_NITROSPINAE02-737</name>
</gene>
<dbReference type="NCBIfam" id="NF005932">
    <property type="entry name" value="PRK07956.1"/>
    <property type="match status" value="1"/>
</dbReference>
<dbReference type="Pfam" id="PF03119">
    <property type="entry name" value="DNA_ligase_ZBD"/>
    <property type="match status" value="1"/>
</dbReference>
<feature type="domain" description="BRCT" evidence="13">
    <location>
        <begin position="596"/>
        <end position="674"/>
    </location>
</feature>
<dbReference type="SUPFAM" id="SSF47781">
    <property type="entry name" value="RuvA domain 2-like"/>
    <property type="match status" value="1"/>
</dbReference>
<dbReference type="GO" id="GO:0006281">
    <property type="term" value="P:DNA repair"/>
    <property type="evidence" value="ECO:0007669"/>
    <property type="project" value="UniProtKB-KW"/>
</dbReference>
<evidence type="ECO:0000256" key="2">
    <source>
        <dbReference type="ARBA" id="ARBA00004067"/>
    </source>
</evidence>
<accession>A0A3B1CGQ8</accession>
<dbReference type="SUPFAM" id="SSF50249">
    <property type="entry name" value="Nucleic acid-binding proteins"/>
    <property type="match status" value="1"/>
</dbReference>
<keyword evidence="10" id="KW-0520">NAD</keyword>
<dbReference type="HAMAP" id="MF_01588">
    <property type="entry name" value="DNA_ligase_A"/>
    <property type="match status" value="1"/>
</dbReference>
<dbReference type="InterPro" id="IPR041663">
    <property type="entry name" value="DisA/LigA_HHH"/>
</dbReference>
<dbReference type="InterPro" id="IPR033136">
    <property type="entry name" value="DNA_ligase_CS"/>
</dbReference>
<evidence type="ECO:0000256" key="10">
    <source>
        <dbReference type="ARBA" id="ARBA00023027"/>
    </source>
</evidence>